<dbReference type="Gene3D" id="3.90.1200.10">
    <property type="match status" value="1"/>
</dbReference>
<keyword evidence="1" id="KW-0418">Kinase</keyword>
<dbReference type="Gene3D" id="3.30.200.20">
    <property type="entry name" value="Phosphorylase Kinase, domain 1"/>
    <property type="match status" value="1"/>
</dbReference>
<protein>
    <submittedName>
        <fullName evidence="1">Choline/ethanolamine kinase</fullName>
    </submittedName>
</protein>
<dbReference type="RefSeq" id="WP_284374018.1">
    <property type="nucleotide sequence ID" value="NZ_BSNL01000001.1"/>
</dbReference>
<dbReference type="GO" id="GO:0016301">
    <property type="term" value="F:kinase activity"/>
    <property type="evidence" value="ECO:0007669"/>
    <property type="project" value="UniProtKB-KW"/>
</dbReference>
<dbReference type="SUPFAM" id="SSF56112">
    <property type="entry name" value="Protein kinase-like (PK-like)"/>
    <property type="match status" value="1"/>
</dbReference>
<sequence length="308" mass="33523">MSEHAQTVLQALRKAPQFAQIENVDSITRLGGLTNLVHRVDMSDTSVIVRIAGEGTDEYINRSIEAHNAEAAARAGMSPTVIFAEPASGLMISETVPDIETMTPALFKSRAGSPARAGAALAKLHSSGEVFQFRFELFAMIDDYLKILSTKDVKLPEGYDAVVAAAAPIKQVLEGADIALAPCHCDPLCENFLDDGAVMWIVDWEYSGMNDPLWDVGDLSVEAGMDAAQDAELMTAYFGRAPLAAETGRMVIYKAMCDLLWTLWGLIQHADGNQAEDFWAYATGRFERCKTLMQDPAFQSHVDAVRTG</sequence>
<dbReference type="CDD" id="cd05151">
    <property type="entry name" value="ChoK-like"/>
    <property type="match status" value="1"/>
</dbReference>
<dbReference type="PANTHER" id="PTHR22603">
    <property type="entry name" value="CHOLINE/ETHANOALAMINE KINASE"/>
    <property type="match status" value="1"/>
</dbReference>
<evidence type="ECO:0000313" key="2">
    <source>
        <dbReference type="Proteomes" id="UP001161388"/>
    </source>
</evidence>
<reference evidence="1" key="2">
    <citation type="submission" date="2023-01" db="EMBL/GenBank/DDBJ databases">
        <title>Draft genome sequence of Sulfitobacter pacificus strain NBRC 109915.</title>
        <authorList>
            <person name="Sun Q."/>
            <person name="Mori K."/>
        </authorList>
    </citation>
    <scope>NUCLEOTIDE SEQUENCE</scope>
    <source>
        <strain evidence="1">NBRC 109915</strain>
    </source>
</reference>
<dbReference type="InterPro" id="IPR011009">
    <property type="entry name" value="Kinase-like_dom_sf"/>
</dbReference>
<reference evidence="1" key="1">
    <citation type="journal article" date="2014" name="Int. J. Syst. Evol. Microbiol.">
        <title>Complete genome of a new Firmicutes species belonging to the dominant human colonic microbiota ('Ruminococcus bicirculans') reveals two chromosomes and a selective capacity to utilize plant glucans.</title>
        <authorList>
            <consortium name="NISC Comparative Sequencing Program"/>
            <person name="Wegmann U."/>
            <person name="Louis P."/>
            <person name="Goesmann A."/>
            <person name="Henrissat B."/>
            <person name="Duncan S.H."/>
            <person name="Flint H.J."/>
        </authorList>
    </citation>
    <scope>NUCLEOTIDE SEQUENCE</scope>
    <source>
        <strain evidence="1">NBRC 109915</strain>
    </source>
</reference>
<keyword evidence="1" id="KW-0808">Transferase</keyword>
<comment type="caution">
    <text evidence="1">The sequence shown here is derived from an EMBL/GenBank/DDBJ whole genome shotgun (WGS) entry which is preliminary data.</text>
</comment>
<dbReference type="Proteomes" id="UP001161388">
    <property type="component" value="Unassembled WGS sequence"/>
</dbReference>
<gene>
    <name evidence="1" type="ORF">GCM10007927_25640</name>
</gene>
<dbReference type="PANTHER" id="PTHR22603:SF66">
    <property type="entry name" value="ETHANOLAMINE KINASE"/>
    <property type="match status" value="1"/>
</dbReference>
<dbReference type="EMBL" id="BSNL01000001">
    <property type="protein sequence ID" value="GLQ27761.1"/>
    <property type="molecule type" value="Genomic_DNA"/>
</dbReference>
<accession>A0ABQ5VL93</accession>
<evidence type="ECO:0000313" key="1">
    <source>
        <dbReference type="EMBL" id="GLQ27761.1"/>
    </source>
</evidence>
<keyword evidence="2" id="KW-1185">Reference proteome</keyword>
<proteinExistence type="predicted"/>
<dbReference type="Pfam" id="PF01633">
    <property type="entry name" value="Choline_kinase"/>
    <property type="match status" value="1"/>
</dbReference>
<organism evidence="1 2">
    <name type="scientific">Sulfitobacter pacificus</name>
    <dbReference type="NCBI Taxonomy" id="1499314"/>
    <lineage>
        <taxon>Bacteria</taxon>
        <taxon>Pseudomonadati</taxon>
        <taxon>Pseudomonadota</taxon>
        <taxon>Alphaproteobacteria</taxon>
        <taxon>Rhodobacterales</taxon>
        <taxon>Roseobacteraceae</taxon>
        <taxon>Sulfitobacter</taxon>
    </lineage>
</organism>
<name>A0ABQ5VL93_9RHOB</name>